<feature type="coiled-coil region" evidence="13">
    <location>
        <begin position="141"/>
        <end position="175"/>
    </location>
</feature>
<dbReference type="PANTHER" id="PTHR30153:SF2">
    <property type="entry name" value="REPLICATIVE DNA HELICASE"/>
    <property type="match status" value="1"/>
</dbReference>
<dbReference type="Gene3D" id="3.40.50.300">
    <property type="entry name" value="P-loop containing nucleotide triphosphate hydrolases"/>
    <property type="match status" value="1"/>
</dbReference>
<keyword evidence="2 12" id="KW-0639">Primosome</keyword>
<dbReference type="InterPro" id="IPR027417">
    <property type="entry name" value="P-loop_NTPase"/>
</dbReference>
<evidence type="ECO:0000256" key="10">
    <source>
        <dbReference type="ARBA" id="ARBA00048954"/>
    </source>
</evidence>
<keyword evidence="9" id="KW-0413">Isomerase</keyword>
<keyword evidence="7 12" id="KW-0067">ATP-binding</keyword>
<evidence type="ECO:0000256" key="12">
    <source>
        <dbReference type="RuleBase" id="RU362085"/>
    </source>
</evidence>
<evidence type="ECO:0000256" key="13">
    <source>
        <dbReference type="SAM" id="Coils"/>
    </source>
</evidence>
<dbReference type="Gene3D" id="1.10.860.10">
    <property type="entry name" value="DNAb Helicase, Chain A"/>
    <property type="match status" value="1"/>
</dbReference>
<evidence type="ECO:0000256" key="4">
    <source>
        <dbReference type="ARBA" id="ARBA00022741"/>
    </source>
</evidence>
<comment type="function">
    <text evidence="12">The main replicative DNA helicase, it participates in initiation and elongation during chromosome replication. Travels ahead of the DNA replisome, separating dsDNA into templates for DNA synthesis. A processive ATP-dependent 5'-3' DNA helicase it has DNA-dependent ATPase activity.</text>
</comment>
<gene>
    <name evidence="16" type="primary">dnaB</name>
    <name evidence="16" type="ORF">ACFO3G_00775</name>
</gene>
<evidence type="ECO:0000256" key="5">
    <source>
        <dbReference type="ARBA" id="ARBA00022801"/>
    </source>
</evidence>
<evidence type="ECO:0000256" key="11">
    <source>
        <dbReference type="NCBIfam" id="TIGR00665"/>
    </source>
</evidence>
<dbReference type="Proteomes" id="UP001596020">
    <property type="component" value="Unassembled WGS sequence"/>
</dbReference>
<dbReference type="NCBIfam" id="TIGR00665">
    <property type="entry name" value="DnaB"/>
    <property type="match status" value="1"/>
</dbReference>
<dbReference type="InterPro" id="IPR007692">
    <property type="entry name" value="DNA_helicase_DnaB"/>
</dbReference>
<sequence>MAIAKNGKTRAKKPVSVNQIEGRVPPQAVEIEKAVLGAVLLEKDAYSTVSEMLKPSSFYLHAHELIYESIIRLAAQQRPVDILTVTEELRKNEVLDEVGGAAYVSSLTSEVAGSANLEYHAQILAQKALSRDLIKFSSRVLKDAFDDVEDVADQMQEAESELFQISQQNMKEEVRQINPIVQEALNEISVAANNTSGISGTPSGYPAIDKMTSGWQNSDLIIIAARPAMGKTAFVLSMARNIAVDNGIPVAIFNLEMSSVQLVKRLISNVCEIPGEKIKNGRLEKFEWAQLDKKLTSLFDAPLYIDETPSLSIFELRTKARRLVREHGVRMIIIDYLQLMNASGMNIGNREQEVSTISRSLKVLAKELKIPIIALSQLNRGVELRQGDFNSKRPQLADLRESGAIEQDADMVCFIHRPEYYKITTDPEGNSLIGVAEFIIAKHRNGPVGDVRLSFRKEFAKFLPLEMASSVTRESAIGGNVNPDMSAPMSPGNDPLAGGAAGEDSISNTFLPNISGGDIPY</sequence>
<dbReference type="RefSeq" id="WP_380077059.1">
    <property type="nucleotide sequence ID" value="NZ_JBHSGO010000006.1"/>
</dbReference>
<reference evidence="17" key="1">
    <citation type="journal article" date="2019" name="Int. J. Syst. Evol. Microbiol.">
        <title>The Global Catalogue of Microorganisms (GCM) 10K type strain sequencing project: providing services to taxonomists for standard genome sequencing and annotation.</title>
        <authorList>
            <consortium name="The Broad Institute Genomics Platform"/>
            <consortium name="The Broad Institute Genome Sequencing Center for Infectious Disease"/>
            <person name="Wu L."/>
            <person name="Ma J."/>
        </authorList>
    </citation>
    <scope>NUCLEOTIDE SEQUENCE [LARGE SCALE GENOMIC DNA]</scope>
    <source>
        <strain evidence="17">CGMCC 4.7357</strain>
    </source>
</reference>
<keyword evidence="3 12" id="KW-0235">DNA replication</keyword>
<evidence type="ECO:0000256" key="2">
    <source>
        <dbReference type="ARBA" id="ARBA00022515"/>
    </source>
</evidence>
<dbReference type="InterPro" id="IPR036185">
    <property type="entry name" value="DNA_heli_DnaB-like_N_sf"/>
</dbReference>
<dbReference type="SUPFAM" id="SSF48024">
    <property type="entry name" value="N-terminal domain of DnaB helicase"/>
    <property type="match status" value="1"/>
</dbReference>
<keyword evidence="5 12" id="KW-0378">Hydrolase</keyword>
<dbReference type="EMBL" id="JBHSGO010000006">
    <property type="protein sequence ID" value="MFC4665168.1"/>
    <property type="molecule type" value="Genomic_DNA"/>
</dbReference>
<keyword evidence="17" id="KW-1185">Reference proteome</keyword>
<keyword evidence="8 12" id="KW-0238">DNA-binding</keyword>
<evidence type="ECO:0000256" key="1">
    <source>
        <dbReference type="ARBA" id="ARBA00008428"/>
    </source>
</evidence>
<dbReference type="PANTHER" id="PTHR30153">
    <property type="entry name" value="REPLICATIVE DNA HELICASE DNAB"/>
    <property type="match status" value="1"/>
</dbReference>
<evidence type="ECO:0000256" key="6">
    <source>
        <dbReference type="ARBA" id="ARBA00022806"/>
    </source>
</evidence>
<dbReference type="PROSITE" id="PS51199">
    <property type="entry name" value="SF4_HELICASE"/>
    <property type="match status" value="1"/>
</dbReference>
<feature type="domain" description="SF4 helicase" evidence="15">
    <location>
        <begin position="194"/>
        <end position="469"/>
    </location>
</feature>
<evidence type="ECO:0000256" key="9">
    <source>
        <dbReference type="ARBA" id="ARBA00023235"/>
    </source>
</evidence>
<name>A0ABV9K5P8_9PORP</name>
<accession>A0ABV9K5P8</accession>
<feature type="region of interest" description="Disordered" evidence="14">
    <location>
        <begin position="479"/>
        <end position="521"/>
    </location>
</feature>
<keyword evidence="13" id="KW-0175">Coiled coil</keyword>
<evidence type="ECO:0000256" key="8">
    <source>
        <dbReference type="ARBA" id="ARBA00023125"/>
    </source>
</evidence>
<dbReference type="InterPro" id="IPR016136">
    <property type="entry name" value="DNA_helicase_N/primase_C"/>
</dbReference>
<dbReference type="GO" id="GO:0004386">
    <property type="term" value="F:helicase activity"/>
    <property type="evidence" value="ECO:0007669"/>
    <property type="project" value="UniProtKB-KW"/>
</dbReference>
<dbReference type="Pfam" id="PF03796">
    <property type="entry name" value="DnaB_C"/>
    <property type="match status" value="1"/>
</dbReference>
<evidence type="ECO:0000256" key="14">
    <source>
        <dbReference type="SAM" id="MobiDB-lite"/>
    </source>
</evidence>
<evidence type="ECO:0000256" key="7">
    <source>
        <dbReference type="ARBA" id="ARBA00022840"/>
    </source>
</evidence>
<dbReference type="InterPro" id="IPR007694">
    <property type="entry name" value="DNA_helicase_DnaB-like_C"/>
</dbReference>
<comment type="catalytic activity">
    <reaction evidence="10 12">
        <text>ATP + H2O = ADP + phosphate + H(+)</text>
        <dbReference type="Rhea" id="RHEA:13065"/>
        <dbReference type="ChEBI" id="CHEBI:15377"/>
        <dbReference type="ChEBI" id="CHEBI:15378"/>
        <dbReference type="ChEBI" id="CHEBI:30616"/>
        <dbReference type="ChEBI" id="CHEBI:43474"/>
        <dbReference type="ChEBI" id="CHEBI:456216"/>
        <dbReference type="EC" id="5.6.2.3"/>
    </reaction>
</comment>
<evidence type="ECO:0000259" key="15">
    <source>
        <dbReference type="PROSITE" id="PS51199"/>
    </source>
</evidence>
<evidence type="ECO:0000313" key="17">
    <source>
        <dbReference type="Proteomes" id="UP001596020"/>
    </source>
</evidence>
<comment type="caution">
    <text evidence="16">The sequence shown here is derived from an EMBL/GenBank/DDBJ whole genome shotgun (WGS) entry which is preliminary data.</text>
</comment>
<dbReference type="InterPro" id="IPR007693">
    <property type="entry name" value="DNA_helicase_DnaB-like_N"/>
</dbReference>
<dbReference type="SUPFAM" id="SSF52540">
    <property type="entry name" value="P-loop containing nucleoside triphosphate hydrolases"/>
    <property type="match status" value="1"/>
</dbReference>
<dbReference type="CDD" id="cd00984">
    <property type="entry name" value="DnaB_C"/>
    <property type="match status" value="1"/>
</dbReference>
<protein>
    <recommendedName>
        <fullName evidence="11 12">Replicative DNA helicase</fullName>
        <ecNumber evidence="11 12">5.6.2.3</ecNumber>
    </recommendedName>
</protein>
<organism evidence="16 17">
    <name type="scientific">Falsiporphyromonas endometrii</name>
    <dbReference type="NCBI Taxonomy" id="1387297"/>
    <lineage>
        <taxon>Bacteria</taxon>
        <taxon>Pseudomonadati</taxon>
        <taxon>Bacteroidota</taxon>
        <taxon>Bacteroidia</taxon>
        <taxon>Bacteroidales</taxon>
        <taxon>Porphyromonadaceae</taxon>
        <taxon>Falsiporphyromonas</taxon>
    </lineage>
</organism>
<evidence type="ECO:0000313" key="16">
    <source>
        <dbReference type="EMBL" id="MFC4665168.1"/>
    </source>
</evidence>
<proteinExistence type="inferred from homology"/>
<comment type="similarity">
    <text evidence="1 12">Belongs to the helicase family. DnaB subfamily.</text>
</comment>
<dbReference type="Pfam" id="PF00772">
    <property type="entry name" value="DnaB"/>
    <property type="match status" value="1"/>
</dbReference>
<evidence type="ECO:0000256" key="3">
    <source>
        <dbReference type="ARBA" id="ARBA00022705"/>
    </source>
</evidence>
<keyword evidence="4 12" id="KW-0547">Nucleotide-binding</keyword>
<keyword evidence="6 12" id="KW-0347">Helicase</keyword>
<dbReference type="EC" id="5.6.2.3" evidence="11 12"/>